<evidence type="ECO:0000256" key="1">
    <source>
        <dbReference type="ARBA" id="ARBA00004141"/>
    </source>
</evidence>
<evidence type="ECO:0000313" key="9">
    <source>
        <dbReference type="EMBL" id="EPQ55828.1"/>
    </source>
</evidence>
<evidence type="ECO:0000256" key="3">
    <source>
        <dbReference type="ARBA" id="ARBA00007282"/>
    </source>
</evidence>
<organism evidence="9 10">
    <name type="scientific">Gloeophyllum trabeum (strain ATCC 11539 / FP-39264 / Madison 617)</name>
    <name type="common">Brown rot fungus</name>
    <dbReference type="NCBI Taxonomy" id="670483"/>
    <lineage>
        <taxon>Eukaryota</taxon>
        <taxon>Fungi</taxon>
        <taxon>Dikarya</taxon>
        <taxon>Basidiomycota</taxon>
        <taxon>Agaricomycotina</taxon>
        <taxon>Agaricomycetes</taxon>
        <taxon>Gloeophyllales</taxon>
        <taxon>Gloeophyllaceae</taxon>
        <taxon>Gloeophyllum</taxon>
    </lineage>
</organism>
<dbReference type="Pfam" id="PF13813">
    <property type="entry name" value="MBOAT_2"/>
    <property type="match status" value="1"/>
</dbReference>
<evidence type="ECO:0000256" key="4">
    <source>
        <dbReference type="ARBA" id="ARBA00022679"/>
    </source>
</evidence>
<evidence type="ECO:0000313" key="10">
    <source>
        <dbReference type="Proteomes" id="UP000030669"/>
    </source>
</evidence>
<dbReference type="PANTHER" id="PTHR31595">
    <property type="entry name" value="LONG-CHAIN-ALCOHOL O-FATTY-ACYLTRANSFERASE 3-RELATED"/>
    <property type="match status" value="1"/>
</dbReference>
<dbReference type="PANTHER" id="PTHR31595:SF57">
    <property type="entry name" value="OS04G0481900 PROTEIN"/>
    <property type="match status" value="1"/>
</dbReference>
<accession>S7Q8S6</accession>
<dbReference type="GO" id="GO:0006629">
    <property type="term" value="P:lipid metabolic process"/>
    <property type="evidence" value="ECO:0007669"/>
    <property type="project" value="InterPro"/>
</dbReference>
<dbReference type="HOGENOM" id="CLU_032731_1_1_1"/>
<protein>
    <recommendedName>
        <fullName evidence="8">Wax synthase domain-containing protein</fullName>
    </recommendedName>
</protein>
<evidence type="ECO:0000256" key="5">
    <source>
        <dbReference type="ARBA" id="ARBA00022692"/>
    </source>
</evidence>
<keyword evidence="4" id="KW-0808">Transferase</keyword>
<name>S7Q8S6_GLOTA</name>
<proteinExistence type="inferred from homology"/>
<dbReference type="GeneID" id="19298729"/>
<dbReference type="AlphaFoldDB" id="S7Q8S6"/>
<comment type="similarity">
    <text evidence="3">Belongs to the wax synthase family.</text>
</comment>
<keyword evidence="7" id="KW-0472">Membrane</keyword>
<dbReference type="InterPro" id="IPR044851">
    <property type="entry name" value="Wax_synthase"/>
</dbReference>
<dbReference type="GO" id="GO:0008374">
    <property type="term" value="F:O-acyltransferase activity"/>
    <property type="evidence" value="ECO:0007669"/>
    <property type="project" value="InterPro"/>
</dbReference>
<dbReference type="KEGG" id="gtr:GLOTRDRAFT_105750"/>
<keyword evidence="10" id="KW-1185">Reference proteome</keyword>
<comment type="subcellular location">
    <subcellularLocation>
        <location evidence="1">Membrane</location>
        <topology evidence="1">Multi-pass membrane protein</topology>
    </subcellularLocation>
</comment>
<reference evidence="9 10" key="1">
    <citation type="journal article" date="2012" name="Science">
        <title>The Paleozoic origin of enzymatic lignin decomposition reconstructed from 31 fungal genomes.</title>
        <authorList>
            <person name="Floudas D."/>
            <person name="Binder M."/>
            <person name="Riley R."/>
            <person name="Barry K."/>
            <person name="Blanchette R.A."/>
            <person name="Henrissat B."/>
            <person name="Martinez A.T."/>
            <person name="Otillar R."/>
            <person name="Spatafora J.W."/>
            <person name="Yadav J.S."/>
            <person name="Aerts A."/>
            <person name="Benoit I."/>
            <person name="Boyd A."/>
            <person name="Carlson A."/>
            <person name="Copeland A."/>
            <person name="Coutinho P.M."/>
            <person name="de Vries R.P."/>
            <person name="Ferreira P."/>
            <person name="Findley K."/>
            <person name="Foster B."/>
            <person name="Gaskell J."/>
            <person name="Glotzer D."/>
            <person name="Gorecki P."/>
            <person name="Heitman J."/>
            <person name="Hesse C."/>
            <person name="Hori C."/>
            <person name="Igarashi K."/>
            <person name="Jurgens J.A."/>
            <person name="Kallen N."/>
            <person name="Kersten P."/>
            <person name="Kohler A."/>
            <person name="Kuees U."/>
            <person name="Kumar T.K.A."/>
            <person name="Kuo A."/>
            <person name="LaButti K."/>
            <person name="Larrondo L.F."/>
            <person name="Lindquist E."/>
            <person name="Ling A."/>
            <person name="Lombard V."/>
            <person name="Lucas S."/>
            <person name="Lundell T."/>
            <person name="Martin R."/>
            <person name="McLaughlin D.J."/>
            <person name="Morgenstern I."/>
            <person name="Morin E."/>
            <person name="Murat C."/>
            <person name="Nagy L.G."/>
            <person name="Nolan M."/>
            <person name="Ohm R.A."/>
            <person name="Patyshakuliyeva A."/>
            <person name="Rokas A."/>
            <person name="Ruiz-Duenas F.J."/>
            <person name="Sabat G."/>
            <person name="Salamov A."/>
            <person name="Samejima M."/>
            <person name="Schmutz J."/>
            <person name="Slot J.C."/>
            <person name="St John F."/>
            <person name="Stenlid J."/>
            <person name="Sun H."/>
            <person name="Sun S."/>
            <person name="Syed K."/>
            <person name="Tsang A."/>
            <person name="Wiebenga A."/>
            <person name="Young D."/>
            <person name="Pisabarro A."/>
            <person name="Eastwood D.C."/>
            <person name="Martin F."/>
            <person name="Cullen D."/>
            <person name="Grigoriev I.V."/>
            <person name="Hibbett D.S."/>
        </authorList>
    </citation>
    <scope>NUCLEOTIDE SEQUENCE [LARGE SCALE GENOMIC DNA]</scope>
    <source>
        <strain evidence="9 10">ATCC 11539</strain>
    </source>
</reference>
<evidence type="ECO:0000256" key="2">
    <source>
        <dbReference type="ARBA" id="ARBA00005179"/>
    </source>
</evidence>
<evidence type="ECO:0000259" key="8">
    <source>
        <dbReference type="Pfam" id="PF13813"/>
    </source>
</evidence>
<feature type="domain" description="Wax synthase" evidence="8">
    <location>
        <begin position="221"/>
        <end position="306"/>
    </location>
</feature>
<dbReference type="EMBL" id="KB469301">
    <property type="protein sequence ID" value="EPQ55828.1"/>
    <property type="molecule type" value="Genomic_DNA"/>
</dbReference>
<keyword evidence="6" id="KW-1133">Transmembrane helix</keyword>
<dbReference type="eggNOG" id="ENOG502SI5I">
    <property type="taxonomic scope" value="Eukaryota"/>
</dbReference>
<dbReference type="OrthoDB" id="1077582at2759"/>
<dbReference type="RefSeq" id="XP_007865859.1">
    <property type="nucleotide sequence ID" value="XM_007867668.1"/>
</dbReference>
<evidence type="ECO:0000256" key="7">
    <source>
        <dbReference type="ARBA" id="ARBA00023136"/>
    </source>
</evidence>
<sequence>MSQSNRRPFSAFWDLFLPDVCLSLIISLRPKTSIKLACFIAYCVVLFSGFKLTTGDPLHNYSMGSAITSHIATAIHFVWLTDPVRDFRHEKDTVDPASLPILQRWWWMLCAVHCPRGVGWNYQVANVPTPPTKPRWQFVLRQLRRTAWFFLLVDLAQTYVKSNPYYTDPTPYTSPFTSQGYTGRVVNIVAWMTLPYGTMNMNYAALSAVCVALGLSEPRYWPDLFGAWSDSYTVRRFWGRTWHQLMRRYISSIGKFFVYLFGFKKGTNGSSYTQLYVGFTVSGLVHMGGDTMVGKEYLGASFHFFIAQAMAITAEDAVIATARRAALDRFFPQSVARLIGYAWTFLWFSLSTAWYIQWAVDAGMAKSAQPLKFSAIQTALRALS</sequence>
<dbReference type="OMA" id="FMDAIFM"/>
<dbReference type="InterPro" id="IPR032805">
    <property type="entry name" value="Wax_synthase_dom"/>
</dbReference>
<dbReference type="GO" id="GO:0016020">
    <property type="term" value="C:membrane"/>
    <property type="evidence" value="ECO:0007669"/>
    <property type="project" value="UniProtKB-SubCell"/>
</dbReference>
<keyword evidence="5" id="KW-0812">Transmembrane</keyword>
<comment type="pathway">
    <text evidence="2">Secondary metabolite biosynthesis.</text>
</comment>
<evidence type="ECO:0000256" key="6">
    <source>
        <dbReference type="ARBA" id="ARBA00022989"/>
    </source>
</evidence>
<gene>
    <name evidence="9" type="ORF">GLOTRDRAFT_105750</name>
</gene>
<dbReference type="Proteomes" id="UP000030669">
    <property type="component" value="Unassembled WGS sequence"/>
</dbReference>